<keyword evidence="1" id="KW-1133">Transmembrane helix</keyword>
<evidence type="ECO:0000313" key="2">
    <source>
        <dbReference type="Proteomes" id="UP000095284"/>
    </source>
</evidence>
<keyword evidence="1" id="KW-0812">Transmembrane</keyword>
<keyword evidence="1" id="KW-0472">Membrane</keyword>
<organism evidence="2 3">
    <name type="scientific">Bursaphelenchus xylophilus</name>
    <name type="common">Pinewood nematode worm</name>
    <name type="synonym">Aphelenchoides xylophilus</name>
    <dbReference type="NCBI Taxonomy" id="6326"/>
    <lineage>
        <taxon>Eukaryota</taxon>
        <taxon>Metazoa</taxon>
        <taxon>Ecdysozoa</taxon>
        <taxon>Nematoda</taxon>
        <taxon>Chromadorea</taxon>
        <taxon>Rhabditida</taxon>
        <taxon>Tylenchina</taxon>
        <taxon>Tylenchomorpha</taxon>
        <taxon>Aphelenchoidea</taxon>
        <taxon>Aphelenchoididae</taxon>
        <taxon>Bursaphelenchus</taxon>
    </lineage>
</organism>
<accession>A0A1I7RS65</accession>
<evidence type="ECO:0000313" key="3">
    <source>
        <dbReference type="WBParaSite" id="BXY_0356900.1"/>
    </source>
</evidence>
<dbReference type="WBParaSite" id="BXY_0356900.1">
    <property type="protein sequence ID" value="BXY_0356900.1"/>
    <property type="gene ID" value="BXY_0356900"/>
</dbReference>
<sequence>MVRRLYASGLVLASISVVCGFYILAGRDDLLPLQEDSEFVNIPEEYRENLPEFDVLPTFEEEDSDDEDENELIDRTLRLRKIIQDKEDALRLAEEYNQLIRPEDFVQAEEDDSGDVEFIPVPRRRAVYYID</sequence>
<proteinExistence type="predicted"/>
<reference evidence="3" key="1">
    <citation type="submission" date="2016-11" db="UniProtKB">
        <authorList>
            <consortium name="WormBaseParasite"/>
        </authorList>
    </citation>
    <scope>IDENTIFICATION</scope>
</reference>
<dbReference type="AlphaFoldDB" id="A0A1I7RS65"/>
<protein>
    <submittedName>
        <fullName evidence="3">PRESAN domain-containing protein</fullName>
    </submittedName>
</protein>
<feature type="transmembrane region" description="Helical" evidence="1">
    <location>
        <begin position="6"/>
        <end position="25"/>
    </location>
</feature>
<name>A0A1I7RS65_BURXY</name>
<evidence type="ECO:0000256" key="1">
    <source>
        <dbReference type="SAM" id="Phobius"/>
    </source>
</evidence>
<dbReference type="Proteomes" id="UP000095284">
    <property type="component" value="Unplaced"/>
</dbReference>